<sequence>MESNKRKDDKFFYDLQEVLNKYFPKGGPKDRGRAEGLALFSQAVVQHETRLGTLPTRDVKEEVSSEQSEISAQLWALDNGQTYSFFERRKSRVFKTIKKGTRIHPSPMWRFGNTDGQSYTLVGYGRDDRTIRVLKKGNKTPSTYWVGFWQLSKNDNI</sequence>
<evidence type="ECO:0000313" key="1">
    <source>
        <dbReference type="EMBL" id="KKL11800.1"/>
    </source>
</evidence>
<proteinExistence type="predicted"/>
<accession>A0A0F9AQV4</accession>
<comment type="caution">
    <text evidence="1">The sequence shown here is derived from an EMBL/GenBank/DDBJ whole genome shotgun (WGS) entry which is preliminary data.</text>
</comment>
<name>A0A0F9AQV4_9ZZZZ</name>
<reference evidence="1" key="1">
    <citation type="journal article" date="2015" name="Nature">
        <title>Complex archaea that bridge the gap between prokaryotes and eukaryotes.</title>
        <authorList>
            <person name="Spang A."/>
            <person name="Saw J.H."/>
            <person name="Jorgensen S.L."/>
            <person name="Zaremba-Niedzwiedzka K."/>
            <person name="Martijn J."/>
            <person name="Lind A.E."/>
            <person name="van Eijk R."/>
            <person name="Schleper C."/>
            <person name="Guy L."/>
            <person name="Ettema T.J."/>
        </authorList>
    </citation>
    <scope>NUCLEOTIDE SEQUENCE</scope>
</reference>
<organism evidence="1">
    <name type="scientific">marine sediment metagenome</name>
    <dbReference type="NCBI Taxonomy" id="412755"/>
    <lineage>
        <taxon>unclassified sequences</taxon>
        <taxon>metagenomes</taxon>
        <taxon>ecological metagenomes</taxon>
    </lineage>
</organism>
<gene>
    <name evidence="1" type="ORF">LCGC14_2542130</name>
</gene>
<dbReference type="AlphaFoldDB" id="A0A0F9AQV4"/>
<protein>
    <submittedName>
        <fullName evidence="1">Uncharacterized protein</fullName>
    </submittedName>
</protein>
<dbReference type="EMBL" id="LAZR01041512">
    <property type="protein sequence ID" value="KKL11800.1"/>
    <property type="molecule type" value="Genomic_DNA"/>
</dbReference>